<dbReference type="EC" id="2.7.13.3" evidence="3"/>
<keyword evidence="4" id="KW-0597">Phosphoprotein</keyword>
<comment type="subcellular location">
    <subcellularLocation>
        <location evidence="2">Cell membrane</location>
    </subcellularLocation>
</comment>
<comment type="caution">
    <text evidence="15">The sequence shown here is derived from an EMBL/GenBank/DDBJ whole genome shotgun (WGS) entry which is preliminary data.</text>
</comment>
<evidence type="ECO:0000256" key="8">
    <source>
        <dbReference type="ARBA" id="ARBA00022989"/>
    </source>
</evidence>
<dbReference type="OrthoDB" id="9786919at2"/>
<dbReference type="SUPFAM" id="SSF47384">
    <property type="entry name" value="Homodimeric domain of signal transducing histidine kinase"/>
    <property type="match status" value="1"/>
</dbReference>
<evidence type="ECO:0000256" key="10">
    <source>
        <dbReference type="ARBA" id="ARBA00023136"/>
    </source>
</evidence>
<protein>
    <recommendedName>
        <fullName evidence="3">histidine kinase</fullName>
        <ecNumber evidence="3">2.7.13.3</ecNumber>
    </recommendedName>
</protein>
<proteinExistence type="predicted"/>
<dbReference type="PANTHER" id="PTHR45436:SF5">
    <property type="entry name" value="SENSOR HISTIDINE KINASE TRCS"/>
    <property type="match status" value="1"/>
</dbReference>
<dbReference type="Gene3D" id="3.30.565.10">
    <property type="entry name" value="Histidine kinase-like ATPase, C-terminal domain"/>
    <property type="match status" value="1"/>
</dbReference>
<dbReference type="PROSITE" id="PS50885">
    <property type="entry name" value="HAMP"/>
    <property type="match status" value="1"/>
</dbReference>
<keyword evidence="10 11" id="KW-0472">Membrane</keyword>
<dbReference type="InterPro" id="IPR003594">
    <property type="entry name" value="HATPase_dom"/>
</dbReference>
<evidence type="ECO:0000259" key="14">
    <source>
        <dbReference type="PROSITE" id="PS50885"/>
    </source>
</evidence>
<name>A0A0A6UNF5_ACTUT</name>
<keyword evidence="6 11" id="KW-0812">Transmembrane</keyword>
<evidence type="ECO:0000259" key="13">
    <source>
        <dbReference type="PROSITE" id="PS50109"/>
    </source>
</evidence>
<reference evidence="15 16" key="1">
    <citation type="submission" date="2014-10" db="EMBL/GenBank/DDBJ databases">
        <title>Draft genome sequence of Actinoplanes utahensis NRRL 12052.</title>
        <authorList>
            <person name="Velasco-Bucheli B."/>
            <person name="del Cerro C."/>
            <person name="Hormigo D."/>
            <person name="Garcia J.L."/>
            <person name="Acebal C."/>
            <person name="Arroyo M."/>
            <person name="de la Mata I."/>
        </authorList>
    </citation>
    <scope>NUCLEOTIDE SEQUENCE [LARGE SCALE GENOMIC DNA]</scope>
    <source>
        <strain evidence="15 16">NRRL 12052</strain>
    </source>
</reference>
<dbReference type="Proteomes" id="UP000054537">
    <property type="component" value="Unassembled WGS sequence"/>
</dbReference>
<dbReference type="STRING" id="1869.MB27_20515"/>
<dbReference type="SUPFAM" id="SSF158472">
    <property type="entry name" value="HAMP domain-like"/>
    <property type="match status" value="1"/>
</dbReference>
<dbReference type="InterPro" id="IPR003660">
    <property type="entry name" value="HAMP_dom"/>
</dbReference>
<evidence type="ECO:0000256" key="5">
    <source>
        <dbReference type="ARBA" id="ARBA00022679"/>
    </source>
</evidence>
<dbReference type="CDD" id="cd00082">
    <property type="entry name" value="HisKA"/>
    <property type="match status" value="1"/>
</dbReference>
<evidence type="ECO:0000256" key="12">
    <source>
        <dbReference type="SAM" id="SignalP"/>
    </source>
</evidence>
<dbReference type="Gene3D" id="6.10.340.10">
    <property type="match status" value="1"/>
</dbReference>
<dbReference type="SMART" id="SM00387">
    <property type="entry name" value="HATPase_c"/>
    <property type="match status" value="1"/>
</dbReference>
<dbReference type="Pfam" id="PF02518">
    <property type="entry name" value="HATPase_c"/>
    <property type="match status" value="1"/>
</dbReference>
<dbReference type="EMBL" id="JRTT01000023">
    <property type="protein sequence ID" value="KHD75824.1"/>
    <property type="molecule type" value="Genomic_DNA"/>
</dbReference>
<dbReference type="SUPFAM" id="SSF55874">
    <property type="entry name" value="ATPase domain of HSP90 chaperone/DNA topoisomerase II/histidine kinase"/>
    <property type="match status" value="1"/>
</dbReference>
<feature type="domain" description="Histidine kinase" evidence="13">
    <location>
        <begin position="146"/>
        <end position="356"/>
    </location>
</feature>
<evidence type="ECO:0000256" key="9">
    <source>
        <dbReference type="ARBA" id="ARBA00023012"/>
    </source>
</evidence>
<evidence type="ECO:0000256" key="6">
    <source>
        <dbReference type="ARBA" id="ARBA00022692"/>
    </source>
</evidence>
<evidence type="ECO:0000256" key="2">
    <source>
        <dbReference type="ARBA" id="ARBA00004236"/>
    </source>
</evidence>
<keyword evidence="7 15" id="KW-0418">Kinase</keyword>
<accession>A0A0A6UNF5</accession>
<dbReference type="InterPro" id="IPR004358">
    <property type="entry name" value="Sig_transdc_His_kin-like_C"/>
</dbReference>
<evidence type="ECO:0000256" key="4">
    <source>
        <dbReference type="ARBA" id="ARBA00022553"/>
    </source>
</evidence>
<dbReference type="InterPro" id="IPR003661">
    <property type="entry name" value="HisK_dim/P_dom"/>
</dbReference>
<evidence type="ECO:0000313" key="16">
    <source>
        <dbReference type="Proteomes" id="UP000054537"/>
    </source>
</evidence>
<dbReference type="Pfam" id="PF00512">
    <property type="entry name" value="HisKA"/>
    <property type="match status" value="1"/>
</dbReference>
<feature type="chain" id="PRO_5002022665" description="histidine kinase" evidence="12">
    <location>
        <begin position="24"/>
        <end position="360"/>
    </location>
</feature>
<organism evidence="15 16">
    <name type="scientific">Actinoplanes utahensis</name>
    <dbReference type="NCBI Taxonomy" id="1869"/>
    <lineage>
        <taxon>Bacteria</taxon>
        <taxon>Bacillati</taxon>
        <taxon>Actinomycetota</taxon>
        <taxon>Actinomycetes</taxon>
        <taxon>Micromonosporales</taxon>
        <taxon>Micromonosporaceae</taxon>
        <taxon>Actinoplanes</taxon>
    </lineage>
</organism>
<dbReference type="InterPro" id="IPR036890">
    <property type="entry name" value="HATPase_C_sf"/>
</dbReference>
<feature type="domain" description="HAMP" evidence="14">
    <location>
        <begin position="85"/>
        <end position="138"/>
    </location>
</feature>
<dbReference type="InterPro" id="IPR036097">
    <property type="entry name" value="HisK_dim/P_sf"/>
</dbReference>
<dbReference type="RefSeq" id="WP_043526648.1">
    <property type="nucleotide sequence ID" value="NZ_BAABKU010000045.1"/>
</dbReference>
<gene>
    <name evidence="15" type="ORF">MB27_20515</name>
</gene>
<dbReference type="PROSITE" id="PS50109">
    <property type="entry name" value="HIS_KIN"/>
    <property type="match status" value="1"/>
</dbReference>
<dbReference type="AlphaFoldDB" id="A0A0A6UNF5"/>
<dbReference type="Pfam" id="PF00672">
    <property type="entry name" value="HAMP"/>
    <property type="match status" value="1"/>
</dbReference>
<comment type="catalytic activity">
    <reaction evidence="1">
        <text>ATP + protein L-histidine = ADP + protein N-phospho-L-histidine.</text>
        <dbReference type="EC" id="2.7.13.3"/>
    </reaction>
</comment>
<feature type="transmembrane region" description="Helical" evidence="11">
    <location>
        <begin position="66"/>
        <end position="84"/>
    </location>
</feature>
<dbReference type="eggNOG" id="COG2205">
    <property type="taxonomic scope" value="Bacteria"/>
</dbReference>
<dbReference type="PANTHER" id="PTHR45436">
    <property type="entry name" value="SENSOR HISTIDINE KINASE YKOH"/>
    <property type="match status" value="1"/>
</dbReference>
<keyword evidence="12" id="KW-0732">Signal</keyword>
<dbReference type="InterPro" id="IPR050428">
    <property type="entry name" value="TCS_sensor_his_kinase"/>
</dbReference>
<dbReference type="PRINTS" id="PR00344">
    <property type="entry name" value="BCTRLSENSOR"/>
</dbReference>
<dbReference type="Gene3D" id="1.10.287.130">
    <property type="match status" value="1"/>
</dbReference>
<dbReference type="InterPro" id="IPR005467">
    <property type="entry name" value="His_kinase_dom"/>
</dbReference>
<evidence type="ECO:0000256" key="1">
    <source>
        <dbReference type="ARBA" id="ARBA00000085"/>
    </source>
</evidence>
<evidence type="ECO:0000313" key="15">
    <source>
        <dbReference type="EMBL" id="KHD75824.1"/>
    </source>
</evidence>
<evidence type="ECO:0000256" key="7">
    <source>
        <dbReference type="ARBA" id="ARBA00022777"/>
    </source>
</evidence>
<keyword evidence="5" id="KW-0808">Transferase</keyword>
<keyword evidence="16" id="KW-1185">Reference proteome</keyword>
<evidence type="ECO:0000256" key="3">
    <source>
        <dbReference type="ARBA" id="ARBA00012438"/>
    </source>
</evidence>
<dbReference type="CDD" id="cd06225">
    <property type="entry name" value="HAMP"/>
    <property type="match status" value="1"/>
</dbReference>
<dbReference type="SMART" id="SM00388">
    <property type="entry name" value="HisKA"/>
    <property type="match status" value="1"/>
</dbReference>
<keyword evidence="9" id="KW-0902">Two-component regulatory system</keyword>
<dbReference type="GO" id="GO:0005886">
    <property type="term" value="C:plasma membrane"/>
    <property type="evidence" value="ECO:0007669"/>
    <property type="project" value="UniProtKB-SubCell"/>
</dbReference>
<dbReference type="SMART" id="SM00304">
    <property type="entry name" value="HAMP"/>
    <property type="match status" value="1"/>
</dbReference>
<dbReference type="GO" id="GO:0000155">
    <property type="term" value="F:phosphorelay sensor kinase activity"/>
    <property type="evidence" value="ECO:0007669"/>
    <property type="project" value="InterPro"/>
</dbReference>
<keyword evidence="8 11" id="KW-1133">Transmembrane helix</keyword>
<sequence length="360" mass="38618">MSTRSPARRMLALCLLVILASQAADIAAPLLVLLWDEFVPPICGVPSETSPYVCDMVFRHPSIIDAGTLLLVLAVILAACFPAVRWCLRPLRDLVAVIADVGPQNLGHRLRPGPGTDELAVLGRTVDEMMDRIAVGYEAQRRFAADASHELRTPLAVQRTLIEVSMSDDLTADQLDLLTAQLLATNERNERLIEGLLVLSESDRGLMTRAPLRLDEITADVLAAHRSRAADADVKITSSLQPRVVLGEKVLLDRLITNLVQNAIKYNRPGGTVDVRVGDDPALVVVNTGEDVPPEEVTALFEPFRRRAATRIDHSGGAGLGLSIARSITQAHDGLITASSTGHDGLTVEVSLPAAAQGLG</sequence>
<feature type="signal peptide" evidence="12">
    <location>
        <begin position="1"/>
        <end position="23"/>
    </location>
</feature>
<evidence type="ECO:0000256" key="11">
    <source>
        <dbReference type="SAM" id="Phobius"/>
    </source>
</evidence>